<evidence type="ECO:0000256" key="3">
    <source>
        <dbReference type="ARBA" id="ARBA00023163"/>
    </source>
</evidence>
<dbReference type="PANTHER" id="PTHR43537">
    <property type="entry name" value="TRANSCRIPTIONAL REGULATOR, GNTR FAMILY"/>
    <property type="match status" value="1"/>
</dbReference>
<keyword evidence="2" id="KW-0238">DNA-binding</keyword>
<dbReference type="SUPFAM" id="SSF46785">
    <property type="entry name" value="Winged helix' DNA-binding domain"/>
    <property type="match status" value="1"/>
</dbReference>
<reference evidence="5 6" key="4">
    <citation type="journal article" date="2020" name="Sci. Rep.">
        <title>beta-carboline chemical signals induce reveromycin production through a LuxR family regulator in Streptomyces sp. SN-593.</title>
        <authorList>
            <person name="Panthee S."/>
            <person name="Kito N."/>
            <person name="Hayashi T."/>
            <person name="Shimizu T."/>
            <person name="Ishikawa J."/>
            <person name="Hamamoto H."/>
            <person name="Osada H."/>
            <person name="Takahashi S."/>
        </authorList>
    </citation>
    <scope>NUCLEOTIDE SEQUENCE [LARGE SCALE GENOMIC DNA]</scope>
    <source>
        <strain evidence="5 6">SN-593</strain>
    </source>
</reference>
<keyword evidence="3" id="KW-0804">Transcription</keyword>
<evidence type="ECO:0000313" key="5">
    <source>
        <dbReference type="EMBL" id="BBB00960.1"/>
    </source>
</evidence>
<dbReference type="InterPro" id="IPR000524">
    <property type="entry name" value="Tscrpt_reg_HTH_GntR"/>
</dbReference>
<dbReference type="AlphaFoldDB" id="A0A7U3VRM9"/>
<proteinExistence type="predicted"/>
<dbReference type="EMBL" id="AP018365">
    <property type="protein sequence ID" value="BBB00960.1"/>
    <property type="molecule type" value="Genomic_DNA"/>
</dbReference>
<dbReference type="Gene3D" id="1.20.120.530">
    <property type="entry name" value="GntR ligand-binding domain-like"/>
    <property type="match status" value="1"/>
</dbReference>
<name>A0A7U3VRM9_9ACTN</name>
<gene>
    <name evidence="5" type="ORF">RVR_8175</name>
</gene>
<dbReference type="Gene3D" id="1.10.10.10">
    <property type="entry name" value="Winged helix-like DNA-binding domain superfamily/Winged helix DNA-binding domain"/>
    <property type="match status" value="1"/>
</dbReference>
<dbReference type="PROSITE" id="PS50949">
    <property type="entry name" value="HTH_GNTR"/>
    <property type="match status" value="1"/>
</dbReference>
<evidence type="ECO:0000256" key="1">
    <source>
        <dbReference type="ARBA" id="ARBA00023015"/>
    </source>
</evidence>
<dbReference type="GO" id="GO:0003700">
    <property type="term" value="F:DNA-binding transcription factor activity"/>
    <property type="evidence" value="ECO:0007669"/>
    <property type="project" value="InterPro"/>
</dbReference>
<dbReference type="Pfam" id="PF07729">
    <property type="entry name" value="FCD"/>
    <property type="match status" value="1"/>
</dbReference>
<reference evidence="5 6" key="2">
    <citation type="journal article" date="2011" name="J. Antibiot.">
        <title>Furaquinocins I and J: novel polyketide isoprenoid hybrid compounds from Streptomyces reveromyceticus SN-593.</title>
        <authorList>
            <person name="Panthee S."/>
            <person name="Takahashi S."/>
            <person name="Takagi H."/>
            <person name="Nogawa T."/>
            <person name="Oowada E."/>
            <person name="Uramoto M."/>
            <person name="Osada H."/>
        </authorList>
    </citation>
    <scope>NUCLEOTIDE SEQUENCE [LARGE SCALE GENOMIC DNA]</scope>
    <source>
        <strain evidence="5 6">SN-593</strain>
    </source>
</reference>
<reference evidence="5 6" key="1">
    <citation type="journal article" date="2010" name="J. Bacteriol.">
        <title>Biochemical characterization of a novel indole prenyltransferase from Streptomyces sp. SN-593.</title>
        <authorList>
            <person name="Takahashi S."/>
            <person name="Takagi H."/>
            <person name="Toyoda A."/>
            <person name="Uramoto M."/>
            <person name="Nogawa T."/>
            <person name="Ueki M."/>
            <person name="Sakaki Y."/>
            <person name="Osada H."/>
        </authorList>
    </citation>
    <scope>NUCLEOTIDE SEQUENCE [LARGE SCALE GENOMIC DNA]</scope>
    <source>
        <strain evidence="5 6">SN-593</strain>
    </source>
</reference>
<organism evidence="5 6">
    <name type="scientific">Actinacidiphila reveromycinica</name>
    <dbReference type="NCBI Taxonomy" id="659352"/>
    <lineage>
        <taxon>Bacteria</taxon>
        <taxon>Bacillati</taxon>
        <taxon>Actinomycetota</taxon>
        <taxon>Actinomycetes</taxon>
        <taxon>Kitasatosporales</taxon>
        <taxon>Streptomycetaceae</taxon>
        <taxon>Actinacidiphila</taxon>
    </lineage>
</organism>
<dbReference type="SMART" id="SM00345">
    <property type="entry name" value="HTH_GNTR"/>
    <property type="match status" value="1"/>
</dbReference>
<keyword evidence="1" id="KW-0805">Transcription regulation</keyword>
<dbReference type="GO" id="GO:0003677">
    <property type="term" value="F:DNA binding"/>
    <property type="evidence" value="ECO:0007669"/>
    <property type="project" value="UniProtKB-KW"/>
</dbReference>
<sequence>MLFPGAPARPDSLTDFVFELVRDAIINKSLAPGSVMTASDLATRLNVSKTPVRESMIRLKEAGLLVPDGRQLRVITPSRQLIHEAYEFRLYMEPHCARLAAQRAGATVRDQVAASAQRAVAGADSSDEYYAAGRDFHLRIAQATDNALLRKAVEQAHVFTLTLSRRDLPAPPDQAGRADDHVAVAKAIRAGEGDLAADLMRRHITVLMESALARFGEE</sequence>
<dbReference type="InterPro" id="IPR036388">
    <property type="entry name" value="WH-like_DNA-bd_sf"/>
</dbReference>
<reference evidence="5 6" key="3">
    <citation type="journal article" date="2011" name="Nat. Chem. Biol.">
        <title>Reveromycin A biosynthesis uses RevG and RevJ for stereospecific spiroacetal formation.</title>
        <authorList>
            <person name="Takahashi S."/>
            <person name="Toyoda A."/>
            <person name="Sekiyama Y."/>
            <person name="Takagi H."/>
            <person name="Nogawa T."/>
            <person name="Uramoto M."/>
            <person name="Suzuki R."/>
            <person name="Koshino H."/>
            <person name="Kumano T."/>
            <person name="Panthee S."/>
            <person name="Dairi T."/>
            <person name="Ishikawa J."/>
            <person name="Ikeda H."/>
            <person name="Sakaki Y."/>
            <person name="Osada H."/>
        </authorList>
    </citation>
    <scope>NUCLEOTIDE SEQUENCE [LARGE SCALE GENOMIC DNA]</scope>
    <source>
        <strain evidence="5 6">SN-593</strain>
    </source>
</reference>
<keyword evidence="6" id="KW-1185">Reference proteome</keyword>
<evidence type="ECO:0000259" key="4">
    <source>
        <dbReference type="PROSITE" id="PS50949"/>
    </source>
</evidence>
<dbReference type="KEGG" id="arev:RVR_8175"/>
<dbReference type="Proteomes" id="UP000595703">
    <property type="component" value="Chromosome"/>
</dbReference>
<protein>
    <submittedName>
        <fullName evidence="5">Putative GntR family transcriptional regulator</fullName>
    </submittedName>
</protein>
<dbReference type="SUPFAM" id="SSF48008">
    <property type="entry name" value="GntR ligand-binding domain-like"/>
    <property type="match status" value="1"/>
</dbReference>
<evidence type="ECO:0000313" key="6">
    <source>
        <dbReference type="Proteomes" id="UP000595703"/>
    </source>
</evidence>
<evidence type="ECO:0000256" key="2">
    <source>
        <dbReference type="ARBA" id="ARBA00023125"/>
    </source>
</evidence>
<dbReference type="PANTHER" id="PTHR43537:SF49">
    <property type="entry name" value="TRANSCRIPTIONAL REGULATORY PROTEIN"/>
    <property type="match status" value="1"/>
</dbReference>
<dbReference type="InterPro" id="IPR011711">
    <property type="entry name" value="GntR_C"/>
</dbReference>
<accession>A0A7U3VRM9</accession>
<dbReference type="InterPro" id="IPR008920">
    <property type="entry name" value="TF_FadR/GntR_C"/>
</dbReference>
<dbReference type="SMART" id="SM00895">
    <property type="entry name" value="FCD"/>
    <property type="match status" value="1"/>
</dbReference>
<dbReference type="Pfam" id="PF00392">
    <property type="entry name" value="GntR"/>
    <property type="match status" value="1"/>
</dbReference>
<dbReference type="InterPro" id="IPR036390">
    <property type="entry name" value="WH_DNA-bd_sf"/>
</dbReference>
<feature type="domain" description="HTH gntR-type" evidence="4">
    <location>
        <begin position="11"/>
        <end position="78"/>
    </location>
</feature>